<keyword evidence="2" id="KW-1185">Reference proteome</keyword>
<protein>
    <submittedName>
        <fullName evidence="1">Uncharacterized protein</fullName>
    </submittedName>
</protein>
<feature type="non-terminal residue" evidence="1">
    <location>
        <position position="140"/>
    </location>
</feature>
<evidence type="ECO:0000313" key="2">
    <source>
        <dbReference type="Proteomes" id="UP000187283"/>
    </source>
</evidence>
<gene>
    <name evidence="1" type="ORF">AYI70_g11816</name>
</gene>
<proteinExistence type="predicted"/>
<dbReference type="EMBL" id="LSSN01005901">
    <property type="protein sequence ID" value="OMJ08026.1"/>
    <property type="molecule type" value="Genomic_DNA"/>
</dbReference>
<evidence type="ECO:0000313" key="1">
    <source>
        <dbReference type="EMBL" id="OMJ08026.1"/>
    </source>
</evidence>
<sequence>MRGILAALVEDPDPQRAHIARNDADAGLELVFADDVRAAAPARVGERHRSAIELHSVEIDVAADYARIGRLPLRIVVRRAELSVAQSLVRLVDLLERRRATATAADTRRSFAHILVGMQLFTAPPNDQNSHLLYYTLVKG</sequence>
<comment type="caution">
    <text evidence="1">The sequence shown here is derived from an EMBL/GenBank/DDBJ whole genome shotgun (WGS) entry which is preliminary data.</text>
</comment>
<accession>A0A1R1X058</accession>
<reference evidence="1 2" key="1">
    <citation type="submission" date="2017-01" db="EMBL/GenBank/DDBJ databases">
        <authorList>
            <person name="Mah S.A."/>
            <person name="Swanson W.J."/>
            <person name="Moy G.W."/>
            <person name="Vacquier V.D."/>
        </authorList>
    </citation>
    <scope>NUCLEOTIDE SEQUENCE [LARGE SCALE GENOMIC DNA]</scope>
    <source>
        <strain evidence="1 2">GSMNP</strain>
    </source>
</reference>
<dbReference type="AlphaFoldDB" id="A0A1R1X058"/>
<name>A0A1R1X058_9FUNG</name>
<organism evidence="1 2">
    <name type="scientific">Smittium culicis</name>
    <dbReference type="NCBI Taxonomy" id="133412"/>
    <lineage>
        <taxon>Eukaryota</taxon>
        <taxon>Fungi</taxon>
        <taxon>Fungi incertae sedis</taxon>
        <taxon>Zoopagomycota</taxon>
        <taxon>Kickxellomycotina</taxon>
        <taxon>Harpellomycetes</taxon>
        <taxon>Harpellales</taxon>
        <taxon>Legeriomycetaceae</taxon>
        <taxon>Smittium</taxon>
    </lineage>
</organism>
<dbReference type="Proteomes" id="UP000187283">
    <property type="component" value="Unassembled WGS sequence"/>
</dbReference>